<comment type="caution">
    <text evidence="2">The sequence shown here is derived from an EMBL/GenBank/DDBJ whole genome shotgun (WGS) entry which is preliminary data.</text>
</comment>
<reference evidence="2 3" key="1">
    <citation type="submission" date="2019-05" db="EMBL/GenBank/DDBJ databases">
        <title>Another draft genome of Portunus trituberculatus and its Hox gene families provides insights of decapod evolution.</title>
        <authorList>
            <person name="Jeong J.-H."/>
            <person name="Song I."/>
            <person name="Kim S."/>
            <person name="Choi T."/>
            <person name="Kim D."/>
            <person name="Ryu S."/>
            <person name="Kim W."/>
        </authorList>
    </citation>
    <scope>NUCLEOTIDE SEQUENCE [LARGE SCALE GENOMIC DNA]</scope>
    <source>
        <tissue evidence="2">Muscle</tissue>
    </source>
</reference>
<accession>A0A5B7CK01</accession>
<feature type="region of interest" description="Disordered" evidence="1">
    <location>
        <begin position="253"/>
        <end position="293"/>
    </location>
</feature>
<evidence type="ECO:0000313" key="2">
    <source>
        <dbReference type="EMBL" id="MPC09064.1"/>
    </source>
</evidence>
<evidence type="ECO:0000313" key="3">
    <source>
        <dbReference type="Proteomes" id="UP000324222"/>
    </source>
</evidence>
<feature type="region of interest" description="Disordered" evidence="1">
    <location>
        <begin position="161"/>
        <end position="203"/>
    </location>
</feature>
<keyword evidence="3" id="KW-1185">Reference proteome</keyword>
<dbReference type="EMBL" id="VSRR010000053">
    <property type="protein sequence ID" value="MPC09064.1"/>
    <property type="molecule type" value="Genomic_DNA"/>
</dbReference>
<feature type="compositionally biased region" description="Polar residues" evidence="1">
    <location>
        <begin position="271"/>
        <end position="285"/>
    </location>
</feature>
<gene>
    <name evidence="2" type="ORF">E2C01_001667</name>
</gene>
<evidence type="ECO:0000256" key="1">
    <source>
        <dbReference type="SAM" id="MobiDB-lite"/>
    </source>
</evidence>
<dbReference type="Proteomes" id="UP000324222">
    <property type="component" value="Unassembled WGS sequence"/>
</dbReference>
<protein>
    <submittedName>
        <fullName evidence="2">Uncharacterized protein</fullName>
    </submittedName>
</protein>
<sequence>MNSPDARQPAKYLHPLSYAVFPRAGFGVHCCYYWGVAWRGVVWRGDYYRMSVKGWCLPLHTVLINGRFWKLYAFNGFVGSLFRDDATLRVRRHADPTRARRHPVPPIPARTMVEYHLTSRSSSAFWTYLGLVREPLDAITQSPLEDEEEEEDEMTIKKVTKLEEEGEEEEDETMKKKNARIEEEEEEVEEEMEVEGEPDDDDDDDVVVVVVEVVMVAVVNFRLCGEDGWSCLGGPQGLEHLVDSQLNFTPRVPQRTVKPKAPPPPPRCLSPLNTDLPSAGDQSGSLYVHEPQE</sequence>
<proteinExistence type="predicted"/>
<name>A0A5B7CK01_PORTR</name>
<organism evidence="2 3">
    <name type="scientific">Portunus trituberculatus</name>
    <name type="common">Swimming crab</name>
    <name type="synonym">Neptunus trituberculatus</name>
    <dbReference type="NCBI Taxonomy" id="210409"/>
    <lineage>
        <taxon>Eukaryota</taxon>
        <taxon>Metazoa</taxon>
        <taxon>Ecdysozoa</taxon>
        <taxon>Arthropoda</taxon>
        <taxon>Crustacea</taxon>
        <taxon>Multicrustacea</taxon>
        <taxon>Malacostraca</taxon>
        <taxon>Eumalacostraca</taxon>
        <taxon>Eucarida</taxon>
        <taxon>Decapoda</taxon>
        <taxon>Pleocyemata</taxon>
        <taxon>Brachyura</taxon>
        <taxon>Eubrachyura</taxon>
        <taxon>Portunoidea</taxon>
        <taxon>Portunidae</taxon>
        <taxon>Portuninae</taxon>
        <taxon>Portunus</taxon>
    </lineage>
</organism>
<feature type="compositionally biased region" description="Acidic residues" evidence="1">
    <location>
        <begin position="182"/>
        <end position="203"/>
    </location>
</feature>
<dbReference type="AlphaFoldDB" id="A0A5B7CK01"/>